<comment type="caution">
    <text evidence="1">The sequence shown here is derived from an EMBL/GenBank/DDBJ whole genome shotgun (WGS) entry which is preliminary data.</text>
</comment>
<name>A0ACC1SRP5_9APHY</name>
<proteinExistence type="predicted"/>
<organism evidence="1 2">
    <name type="scientific">Phlebia brevispora</name>
    <dbReference type="NCBI Taxonomy" id="194682"/>
    <lineage>
        <taxon>Eukaryota</taxon>
        <taxon>Fungi</taxon>
        <taxon>Dikarya</taxon>
        <taxon>Basidiomycota</taxon>
        <taxon>Agaricomycotina</taxon>
        <taxon>Agaricomycetes</taxon>
        <taxon>Polyporales</taxon>
        <taxon>Meruliaceae</taxon>
        <taxon>Phlebia</taxon>
    </lineage>
</organism>
<gene>
    <name evidence="1" type="ORF">NM688_g5678</name>
</gene>
<protein>
    <submittedName>
        <fullName evidence="1">Uncharacterized protein</fullName>
    </submittedName>
</protein>
<accession>A0ACC1SRP5</accession>
<sequence length="666" mass="74005">MPSHATCLLTIITARAVHPSTRTHATTESVSVGVLVLVVEGYHATSNHYENTNSGSWSWRQECGTDPAEKSPCGLRLESTAYVKLGQRTYIDENALQPGQVTTYWGWGDVHHADQYLTQLEALRNRNASSLEVANFLQDEFQKLGIPSATQQYSFHTSFGVKNGTNAYAVLSSPRASGTEAMVISASRLSRTGEGDGTPNLRGIATVLSLAAFLKNYSLWAKDLIFVISDDYLEGMQAWITTYHGVTQSNLITEPLKIPSGVIWTALNIDYPGHSFSHLGVFFEGLNGRLPNQDLINSFERIARHTGGVPVTVYDHIDHHESPEGTLRLLPQWVPSFIKDSEDVKEYIDRARNVLRHVGYQARGRASGVHGLLHQFRIDAFTIYAVPAQGPHGFHAIGRIVESTLRTMNNLLERLHASFFFYLLVGTNTFMKIGSYLPSAVLVSTAMLFSGLGEWVKARWVAKSETEPSSKDAKSEDIHALASPVKWVSRPRPVLPALSIMITTHLVGIVLFYLRTQVWFMDNQWVRSFVFTILTSCAILWIDPNHSEATETYHTVLKAMNLCLASTVISITSVLNFSLAAVVAITLGLPLTLASPSPWVVIRLLKFSLYSFLALGWLILGAGKIREETMQAIWNWEFLGVWFAPFVCMIYTPFMMQAAIVCLLPP</sequence>
<evidence type="ECO:0000313" key="1">
    <source>
        <dbReference type="EMBL" id="KAJ3545014.1"/>
    </source>
</evidence>
<keyword evidence="2" id="KW-1185">Reference proteome</keyword>
<reference evidence="1" key="1">
    <citation type="submission" date="2022-07" db="EMBL/GenBank/DDBJ databases">
        <title>Genome Sequence of Phlebia brevispora.</title>
        <authorList>
            <person name="Buettner E."/>
        </authorList>
    </citation>
    <scope>NUCLEOTIDE SEQUENCE</scope>
    <source>
        <strain evidence="1">MPL23</strain>
    </source>
</reference>
<dbReference type="EMBL" id="JANHOG010001071">
    <property type="protein sequence ID" value="KAJ3545014.1"/>
    <property type="molecule type" value="Genomic_DNA"/>
</dbReference>
<dbReference type="Proteomes" id="UP001148662">
    <property type="component" value="Unassembled WGS sequence"/>
</dbReference>
<evidence type="ECO:0000313" key="2">
    <source>
        <dbReference type="Proteomes" id="UP001148662"/>
    </source>
</evidence>